<dbReference type="EC" id="2.4.99.28" evidence="7"/>
<keyword evidence="4" id="KW-0328">Glycosyltransferase</keyword>
<evidence type="ECO:0000256" key="4">
    <source>
        <dbReference type="ARBA" id="ARBA00022676"/>
    </source>
</evidence>
<dbReference type="InterPro" id="IPR036950">
    <property type="entry name" value="PBP_transglycosylase"/>
</dbReference>
<keyword evidence="2" id="KW-0121">Carboxypeptidase</keyword>
<evidence type="ECO:0000256" key="8">
    <source>
        <dbReference type="ARBA" id="ARBA00049902"/>
    </source>
</evidence>
<dbReference type="InterPro" id="IPR050396">
    <property type="entry name" value="Glycosyltr_51/Transpeptidase"/>
</dbReference>
<protein>
    <recommendedName>
        <fullName evidence="7">peptidoglycan glycosyltransferase</fullName>
        <ecNumber evidence="7">2.4.99.28</ecNumber>
    </recommendedName>
</protein>
<evidence type="ECO:0000313" key="13">
    <source>
        <dbReference type="Proteomes" id="UP001597158"/>
    </source>
</evidence>
<evidence type="ECO:0000256" key="2">
    <source>
        <dbReference type="ARBA" id="ARBA00022645"/>
    </source>
</evidence>
<comment type="catalytic activity">
    <reaction evidence="8">
        <text>[GlcNAc-(1-&gt;4)-Mur2Ac(oyl-L-Ala-gamma-D-Glu-L-Lys-D-Ala-D-Ala)](n)-di-trans,octa-cis-undecaprenyl diphosphate + beta-D-GlcNAc-(1-&gt;4)-Mur2Ac(oyl-L-Ala-gamma-D-Glu-L-Lys-D-Ala-D-Ala)-di-trans,octa-cis-undecaprenyl diphosphate = [GlcNAc-(1-&gt;4)-Mur2Ac(oyl-L-Ala-gamma-D-Glu-L-Lys-D-Ala-D-Ala)](n+1)-di-trans,octa-cis-undecaprenyl diphosphate + di-trans,octa-cis-undecaprenyl diphosphate + H(+)</text>
        <dbReference type="Rhea" id="RHEA:23708"/>
        <dbReference type="Rhea" id="RHEA-COMP:9602"/>
        <dbReference type="Rhea" id="RHEA-COMP:9603"/>
        <dbReference type="ChEBI" id="CHEBI:15378"/>
        <dbReference type="ChEBI" id="CHEBI:58405"/>
        <dbReference type="ChEBI" id="CHEBI:60033"/>
        <dbReference type="ChEBI" id="CHEBI:78435"/>
        <dbReference type="EC" id="2.4.99.28"/>
    </reaction>
</comment>
<keyword evidence="10" id="KW-1133">Transmembrane helix</keyword>
<keyword evidence="5" id="KW-0808">Transferase</keyword>
<dbReference type="Gene3D" id="1.10.3810.10">
    <property type="entry name" value="Biosynthetic peptidoglycan transglycosylase-like"/>
    <property type="match status" value="1"/>
</dbReference>
<evidence type="ECO:0000259" key="11">
    <source>
        <dbReference type="Pfam" id="PF00912"/>
    </source>
</evidence>
<evidence type="ECO:0000256" key="1">
    <source>
        <dbReference type="ARBA" id="ARBA00004752"/>
    </source>
</evidence>
<dbReference type="PANTHER" id="PTHR32282:SF24">
    <property type="entry name" value="GLYCOSYL TRANSFERASE FAMILY 51 DOMAIN-CONTAINING PROTEIN"/>
    <property type="match status" value="1"/>
</dbReference>
<evidence type="ECO:0000256" key="5">
    <source>
        <dbReference type="ARBA" id="ARBA00022679"/>
    </source>
</evidence>
<dbReference type="PANTHER" id="PTHR32282">
    <property type="entry name" value="BINDING PROTEIN TRANSPEPTIDASE, PUTATIVE-RELATED"/>
    <property type="match status" value="1"/>
</dbReference>
<evidence type="ECO:0000256" key="3">
    <source>
        <dbReference type="ARBA" id="ARBA00022670"/>
    </source>
</evidence>
<evidence type="ECO:0000256" key="9">
    <source>
        <dbReference type="SAM" id="MobiDB-lite"/>
    </source>
</evidence>
<proteinExistence type="predicted"/>
<gene>
    <name evidence="12" type="ORF">ACFQ4M_01625</name>
</gene>
<feature type="region of interest" description="Disordered" evidence="9">
    <location>
        <begin position="1018"/>
        <end position="1149"/>
    </location>
</feature>
<keyword evidence="10" id="KW-0472">Membrane</keyword>
<organism evidence="12 13">
    <name type="scientific">Thauera mechernichensis</name>
    <dbReference type="NCBI Taxonomy" id="82788"/>
    <lineage>
        <taxon>Bacteria</taxon>
        <taxon>Pseudomonadati</taxon>
        <taxon>Pseudomonadota</taxon>
        <taxon>Betaproteobacteria</taxon>
        <taxon>Rhodocyclales</taxon>
        <taxon>Zoogloeaceae</taxon>
        <taxon>Thauera</taxon>
    </lineage>
</organism>
<reference evidence="13" key="1">
    <citation type="journal article" date="2019" name="Int. J. Syst. Evol. Microbiol.">
        <title>The Global Catalogue of Microorganisms (GCM) 10K type strain sequencing project: providing services to taxonomists for standard genome sequencing and annotation.</title>
        <authorList>
            <consortium name="The Broad Institute Genomics Platform"/>
            <consortium name="The Broad Institute Genome Sequencing Center for Infectious Disease"/>
            <person name="Wu L."/>
            <person name="Ma J."/>
        </authorList>
    </citation>
    <scope>NUCLEOTIDE SEQUENCE [LARGE SCALE GENOMIC DNA]</scope>
    <source>
        <strain evidence="13">CCUG 48884</strain>
    </source>
</reference>
<dbReference type="SUPFAM" id="SSF56601">
    <property type="entry name" value="beta-lactamase/transpeptidase-like"/>
    <property type="match status" value="2"/>
</dbReference>
<dbReference type="Proteomes" id="UP001597158">
    <property type="component" value="Unassembled WGS sequence"/>
</dbReference>
<dbReference type="InterPro" id="IPR001264">
    <property type="entry name" value="Glyco_trans_51"/>
</dbReference>
<evidence type="ECO:0000256" key="6">
    <source>
        <dbReference type="ARBA" id="ARBA00023268"/>
    </source>
</evidence>
<dbReference type="InterPro" id="IPR012338">
    <property type="entry name" value="Beta-lactam/transpept-like"/>
</dbReference>
<dbReference type="Pfam" id="PF00912">
    <property type="entry name" value="Transgly"/>
    <property type="match status" value="1"/>
</dbReference>
<name>A0ABW3W8A0_9RHOO</name>
<keyword evidence="6" id="KW-0511">Multifunctional enzyme</keyword>
<keyword evidence="3" id="KW-0378">Hydrolase</keyword>
<evidence type="ECO:0000313" key="12">
    <source>
        <dbReference type="EMBL" id="MFD1262262.1"/>
    </source>
</evidence>
<evidence type="ECO:0000256" key="7">
    <source>
        <dbReference type="ARBA" id="ARBA00044770"/>
    </source>
</evidence>
<comment type="pathway">
    <text evidence="1">Cell wall biogenesis; peptidoglycan biosynthesis.</text>
</comment>
<dbReference type="RefSeq" id="WP_277831615.1">
    <property type="nucleotide sequence ID" value="NZ_JARQZE010000003.1"/>
</dbReference>
<comment type="caution">
    <text evidence="12">The sequence shown here is derived from an EMBL/GenBank/DDBJ whole genome shotgun (WGS) entry which is preliminary data.</text>
</comment>
<dbReference type="Gene3D" id="3.40.710.10">
    <property type="entry name" value="DD-peptidase/beta-lactamase superfamily"/>
    <property type="match status" value="1"/>
</dbReference>
<feature type="domain" description="Glycosyl transferase family 51" evidence="11">
    <location>
        <begin position="147"/>
        <end position="340"/>
    </location>
</feature>
<dbReference type="InterPro" id="IPR023346">
    <property type="entry name" value="Lysozyme-like_dom_sf"/>
</dbReference>
<feature type="transmembrane region" description="Helical" evidence="10">
    <location>
        <begin position="21"/>
        <end position="41"/>
    </location>
</feature>
<sequence length="1149" mass="125460">MSSAPAQEPAPAARRRRPWRLFGAAAFLLLVVALVAGGILLRHELDTSRLQAREIARFAARLDYERIAGPSEAVLYPQHGPFDQRLGYTELPRFIERLGARGFALTTQTRFSDALLDYVGQGFFPPYREKARAGLDVLDCRGDALYDFRYPYRGYASFEAVPPVVAEALLFIENRGLLDESRPLLNPAVDWVRFARAALGQLGRMVSADLDAPGGSTLATQIEKYRHSPDGITHDAREKLRQMVSASVRAYREGEHTLPVRRQLVLDYLNTVPLSAAPGHGEVNGVGDGLWVWFASDFERVNALLSAPEALDEPETLQAQGMALRQMVALMIAHRRPSWYLMGGREVLTRTTDAYLRLLAEAGTISAALRDAALAQPLVYRDLRANPPLRPANPGKGTTAVRARLAGMLGTSLYSLDRLDAEVDTTLHAGLQQAVSGYLGRLSEPAFARSQGLLADRMLNPATLGAVRYSFTLVERTPGGNRVRVQTDTTDQPLDINEGSKLELGSTAKLRVLTTYLEIVAELHGRLAELDVPALRRVEVDRQDNLTRWAIDYLATAPDRSLPLMLEAALERRFSANPGEGFFTGGGRHTFGNFNSSDNLREPTLREALQASINLPFVRLMREIVRHTMYQVPGSTARLLEDNDDPRRMEYLARFADREGQTFLRRFWRKYQGRTPEEMRTMLLDGLRPTAERLAAVYRYLEPEAPPEALATFLAQRLGDARLTEGRVAQLYSRHAPEAWDLPDRGYVARVHPLELWLVAHRLRNPDGTFAEAVAASAEERQEVYRWLFRTRSRSAQDVRIFTMLEVEAFLDIHRRWARLGYPFGHLVPSLATALGSSGDRPAALAELMGIIVNDGVRLPTQRIDRVRFAVDTPYETGFAVRPSAGDQVMPVEVAAALRGALSEVVEGGTARRLAGTFRLADGSELALGGKTGTGDNRIVVGGRAGVALNRTATFVFYLGPRHFGSLTAYVIGPNAASYRFTSALPVQILKSMAPVLLPHLESEPELACAPVDDLALPAPAVPAPDDATTADSVAPRESEALDGEALHDEDGLREDDSSLPVNGDDTAPPADYEAPEPDPPTLAPEGDEGVTAAPGLTDAADYEPTRLRVGRIGGAELSAAPQSAGLAPSGSAPAPAPAGSAGRLQRGG</sequence>
<feature type="compositionally biased region" description="Basic and acidic residues" evidence="9">
    <location>
        <begin position="1035"/>
        <end position="1057"/>
    </location>
</feature>
<feature type="compositionally biased region" description="Low complexity" evidence="9">
    <location>
        <begin position="1018"/>
        <end position="1032"/>
    </location>
</feature>
<keyword evidence="3" id="KW-0645">Protease</keyword>
<feature type="compositionally biased region" description="Low complexity" evidence="9">
    <location>
        <begin position="1119"/>
        <end position="1143"/>
    </location>
</feature>
<dbReference type="SUPFAM" id="SSF53955">
    <property type="entry name" value="Lysozyme-like"/>
    <property type="match status" value="1"/>
</dbReference>
<keyword evidence="10" id="KW-0812">Transmembrane</keyword>
<keyword evidence="13" id="KW-1185">Reference proteome</keyword>
<evidence type="ECO:0000256" key="10">
    <source>
        <dbReference type="SAM" id="Phobius"/>
    </source>
</evidence>
<dbReference type="EMBL" id="JBHTMC010000002">
    <property type="protein sequence ID" value="MFD1262262.1"/>
    <property type="molecule type" value="Genomic_DNA"/>
</dbReference>
<accession>A0ABW3W8A0</accession>